<dbReference type="GO" id="GO:0080025">
    <property type="term" value="F:phosphatidylinositol-3,5-bisphosphate binding"/>
    <property type="evidence" value="ECO:0007669"/>
    <property type="project" value="TreeGrafter"/>
</dbReference>
<feature type="domain" description="I/LWEQ" evidence="8">
    <location>
        <begin position="631"/>
        <end position="873"/>
    </location>
</feature>
<dbReference type="SMART" id="SM00326">
    <property type="entry name" value="SH3"/>
    <property type="match status" value="1"/>
</dbReference>
<dbReference type="GO" id="GO:0051015">
    <property type="term" value="F:actin filament binding"/>
    <property type="evidence" value="ECO:0007669"/>
    <property type="project" value="TreeGrafter"/>
</dbReference>
<evidence type="ECO:0000256" key="6">
    <source>
        <dbReference type="SAM" id="MobiDB-lite"/>
    </source>
</evidence>
<dbReference type="SUPFAM" id="SSF50044">
    <property type="entry name" value="SH3-domain"/>
    <property type="match status" value="1"/>
</dbReference>
<feature type="compositionally biased region" description="Low complexity" evidence="6">
    <location>
        <begin position="562"/>
        <end position="589"/>
    </location>
</feature>
<dbReference type="GO" id="GO:0030864">
    <property type="term" value="C:cortical actin cytoskeleton"/>
    <property type="evidence" value="ECO:0007669"/>
    <property type="project" value="TreeGrafter"/>
</dbReference>
<keyword evidence="10" id="KW-1185">Reference proteome</keyword>
<dbReference type="OrthoDB" id="8178130at2759"/>
<keyword evidence="5" id="KW-0175">Coiled coil</keyword>
<accession>F2U5D5</accession>
<dbReference type="GO" id="GO:0043325">
    <property type="term" value="F:phosphatidylinositol-3,4-bisphosphate binding"/>
    <property type="evidence" value="ECO:0007669"/>
    <property type="project" value="TreeGrafter"/>
</dbReference>
<gene>
    <name evidence="9" type="ORF">PTSG_03783</name>
</gene>
<evidence type="ECO:0000256" key="4">
    <source>
        <dbReference type="PROSITE-ProRule" id="PRU00192"/>
    </source>
</evidence>
<dbReference type="Pfam" id="PF00018">
    <property type="entry name" value="SH3_1"/>
    <property type="match status" value="1"/>
</dbReference>
<evidence type="ECO:0008006" key="11">
    <source>
        <dbReference type="Google" id="ProtNLM"/>
    </source>
</evidence>
<dbReference type="Pfam" id="PF01608">
    <property type="entry name" value="I_LWEQ"/>
    <property type="match status" value="1"/>
</dbReference>
<keyword evidence="3" id="KW-0963">Cytoplasm</keyword>
<dbReference type="STRING" id="946362.F2U5D5"/>
<feature type="coiled-coil region" evidence="5">
    <location>
        <begin position="288"/>
        <end position="365"/>
    </location>
</feature>
<dbReference type="RefSeq" id="XP_004995515.1">
    <property type="nucleotide sequence ID" value="XM_004995458.1"/>
</dbReference>
<reference evidence="9" key="1">
    <citation type="submission" date="2009-08" db="EMBL/GenBank/DDBJ databases">
        <title>Annotation of Salpingoeca rosetta.</title>
        <authorList>
            <consortium name="The Broad Institute Genome Sequencing Platform"/>
            <person name="Russ C."/>
            <person name="Cuomo C."/>
            <person name="Burger G."/>
            <person name="Gray M.W."/>
            <person name="Holland P.W.H."/>
            <person name="King N."/>
            <person name="Lang F.B.F."/>
            <person name="Roger A.J."/>
            <person name="Ruiz-Trillo I."/>
            <person name="Young S.K."/>
            <person name="Zeng Q."/>
            <person name="Gargeya S."/>
            <person name="Alvarado L."/>
            <person name="Berlin A."/>
            <person name="Chapman S.B."/>
            <person name="Chen Z."/>
            <person name="Freedman E."/>
            <person name="Gellesch M."/>
            <person name="Goldberg J."/>
            <person name="Griggs A."/>
            <person name="Gujja S."/>
            <person name="Heilman E."/>
            <person name="Heiman D."/>
            <person name="Howarth C."/>
            <person name="Mehta T."/>
            <person name="Neiman D."/>
            <person name="Pearson M."/>
            <person name="Roberts A."/>
            <person name="Saif S."/>
            <person name="Shea T."/>
            <person name="Shenoy N."/>
            <person name="Sisk P."/>
            <person name="Stolte C."/>
            <person name="Sykes S."/>
            <person name="White J."/>
            <person name="Yandava C."/>
            <person name="Haas B."/>
            <person name="Nusbaum C."/>
            <person name="Birren B."/>
        </authorList>
    </citation>
    <scope>NUCLEOTIDE SEQUENCE [LARGE SCALE GENOMIC DNA]</scope>
    <source>
        <strain evidence="9">ATCC 50818</strain>
    </source>
</reference>
<proteinExistence type="predicted"/>
<sequence length="891" mass="98791">MATHAVRKAAHALAEEGELLNVYSELKDLASALDSRVRQQERATKSLLTWTAKKEDQVIEEFVACLGDSEMASIAVDRQYIEEFRLFTRLWKTVLAEKKELNAKVNAYKKAQKNLEQARKKYAAAETKQPRDEDRLNKARKALESMEQSAAEVERAMQDKLLEVQQEKHTTLRSGYMGLYKATMERLKGLVDQQQQMREVINAFPLVIGRKGDDEFEYGPAPDTEEKPLWARGEELMAELVKLRDTYDSQVEKIRSQHTAEMKRVIRERDDIDAQKSESYSAEVVAMNRKNTQMIDQLEAEHQKALAELKAKLEATEKRLQQSIRELEAKVQRLEAQKKEQHRQILQHTQEVNRLEETLESTRTACVARAVTLGKQAIASTAEGLPRPISAWLLDLLRAVKTKFDEFTAALSDKKPFDEVDAAVDAFAHRSAQVISVAYALAKASKAEDSSSLLEHAAAFAKSAQAVLDAHKSKGAPQAATGKPAPLARSLTKADNIVIDPAKKKQQMVALYDHASSTHGGSVLLGFKKGDVMTLIRKRDDGWCKVVKGSEQGWAPTSYLKPADPSAASTSDAASAPSSPQRQQRSASPSQPPATQPATPAPSLDEAGKRFAAALQSLTAAAKAVIARDRELASLSNALAEGIEGKVTAAQQSVLDTRGHIQKMDAETKGKDKGRRLEVNTNILGLATKLMDVMEGLISAADAMRDALENTRGMQSEDEFNMKHSSWFQGLTTAVDAMVEHNPVLTESLRSVVRQQGKHEELQVSARNLSASVAQLAALSRTKSMPNGDHSQADINRLSEEFKQTVHEILAAVRECKELELASVHFDDYGSLSENDAKRLLMATQVNVLKLESDLNNEHEKLRRLRRIAHYEEKASAIYPSVSALSCEWQH</sequence>
<evidence type="ECO:0000259" key="8">
    <source>
        <dbReference type="PROSITE" id="PS50945"/>
    </source>
</evidence>
<dbReference type="PROSITE" id="PS50945">
    <property type="entry name" value="I_LWEQ"/>
    <property type="match status" value="1"/>
</dbReference>
<evidence type="ECO:0000256" key="1">
    <source>
        <dbReference type="ARBA" id="ARBA00004496"/>
    </source>
</evidence>
<protein>
    <recommendedName>
        <fullName evidence="11">SH3 domain-containing protein</fullName>
    </recommendedName>
</protein>
<dbReference type="OMA" id="ICKWTER"/>
<dbReference type="Gene3D" id="1.20.1410.10">
    <property type="entry name" value="I/LWEQ domain"/>
    <property type="match status" value="1"/>
</dbReference>
<dbReference type="GO" id="GO:0007015">
    <property type="term" value="P:actin filament organization"/>
    <property type="evidence" value="ECO:0007669"/>
    <property type="project" value="TreeGrafter"/>
</dbReference>
<dbReference type="SMART" id="SM00307">
    <property type="entry name" value="ILWEQ"/>
    <property type="match status" value="1"/>
</dbReference>
<dbReference type="InterPro" id="IPR002558">
    <property type="entry name" value="ILWEQ_dom"/>
</dbReference>
<dbReference type="GO" id="GO:0006897">
    <property type="term" value="P:endocytosis"/>
    <property type="evidence" value="ECO:0007669"/>
    <property type="project" value="InterPro"/>
</dbReference>
<evidence type="ECO:0000256" key="3">
    <source>
        <dbReference type="ARBA" id="ARBA00022490"/>
    </source>
</evidence>
<dbReference type="GO" id="GO:0032051">
    <property type="term" value="F:clathrin light chain binding"/>
    <property type="evidence" value="ECO:0007669"/>
    <property type="project" value="TreeGrafter"/>
</dbReference>
<dbReference type="InParanoid" id="F2U5D5"/>
<feature type="domain" description="SH3" evidence="7">
    <location>
        <begin position="503"/>
        <end position="565"/>
    </location>
</feature>
<dbReference type="InterPro" id="IPR030224">
    <property type="entry name" value="Sla2_fam"/>
</dbReference>
<dbReference type="AlphaFoldDB" id="F2U5D5"/>
<feature type="region of interest" description="Disordered" evidence="6">
    <location>
        <begin position="554"/>
        <end position="604"/>
    </location>
</feature>
<dbReference type="PROSITE" id="PS50002">
    <property type="entry name" value="SH3"/>
    <property type="match status" value="1"/>
</dbReference>
<dbReference type="eggNOG" id="KOG0980">
    <property type="taxonomic scope" value="Eukaryota"/>
</dbReference>
<dbReference type="PANTHER" id="PTHR10407:SF15">
    <property type="entry name" value="HUNTINGTIN INTERACTING PROTEIN 1"/>
    <property type="match status" value="1"/>
</dbReference>
<evidence type="ECO:0000259" key="7">
    <source>
        <dbReference type="PROSITE" id="PS50002"/>
    </source>
</evidence>
<evidence type="ECO:0000313" key="10">
    <source>
        <dbReference type="Proteomes" id="UP000007799"/>
    </source>
</evidence>
<dbReference type="CDD" id="cd11856">
    <property type="entry name" value="SH3_p47phox_like"/>
    <property type="match status" value="1"/>
</dbReference>
<dbReference type="Gene3D" id="2.30.30.40">
    <property type="entry name" value="SH3 Domains"/>
    <property type="match status" value="1"/>
</dbReference>
<dbReference type="GO" id="GO:0030136">
    <property type="term" value="C:clathrin-coated vesicle"/>
    <property type="evidence" value="ECO:0007669"/>
    <property type="project" value="TreeGrafter"/>
</dbReference>
<dbReference type="GO" id="GO:0035615">
    <property type="term" value="F:clathrin adaptor activity"/>
    <property type="evidence" value="ECO:0007669"/>
    <property type="project" value="TreeGrafter"/>
</dbReference>
<dbReference type="SUPFAM" id="SSF109885">
    <property type="entry name" value="I/LWEQ domain"/>
    <property type="match status" value="1"/>
</dbReference>
<organism evidence="10">
    <name type="scientific">Salpingoeca rosetta (strain ATCC 50818 / BSB-021)</name>
    <dbReference type="NCBI Taxonomy" id="946362"/>
    <lineage>
        <taxon>Eukaryota</taxon>
        <taxon>Choanoflagellata</taxon>
        <taxon>Craspedida</taxon>
        <taxon>Salpingoecidae</taxon>
        <taxon>Salpingoeca</taxon>
    </lineage>
</organism>
<evidence type="ECO:0000313" key="9">
    <source>
        <dbReference type="EMBL" id="EGD83151.1"/>
    </source>
</evidence>
<dbReference type="InterPro" id="IPR001452">
    <property type="entry name" value="SH3_domain"/>
</dbReference>
<dbReference type="KEGG" id="sre:PTSG_03783"/>
<dbReference type="GeneID" id="16076096"/>
<feature type="coiled-coil region" evidence="5">
    <location>
        <begin position="98"/>
        <end position="163"/>
    </location>
</feature>
<dbReference type="InterPro" id="IPR036028">
    <property type="entry name" value="SH3-like_dom_sf"/>
</dbReference>
<comment type="subcellular location">
    <subcellularLocation>
        <location evidence="1">Cytoplasm</location>
    </subcellularLocation>
</comment>
<keyword evidence="2 4" id="KW-0728">SH3 domain</keyword>
<dbReference type="EMBL" id="GL832962">
    <property type="protein sequence ID" value="EGD83151.1"/>
    <property type="molecule type" value="Genomic_DNA"/>
</dbReference>
<dbReference type="GO" id="GO:0048268">
    <property type="term" value="P:clathrin coat assembly"/>
    <property type="evidence" value="ECO:0007669"/>
    <property type="project" value="TreeGrafter"/>
</dbReference>
<evidence type="ECO:0000256" key="5">
    <source>
        <dbReference type="SAM" id="Coils"/>
    </source>
</evidence>
<name>F2U5D5_SALR5</name>
<dbReference type="InterPro" id="IPR035964">
    <property type="entry name" value="I/LWEQ_dom_sf"/>
</dbReference>
<dbReference type="Proteomes" id="UP000007799">
    <property type="component" value="Unassembled WGS sequence"/>
</dbReference>
<evidence type="ECO:0000256" key="2">
    <source>
        <dbReference type="ARBA" id="ARBA00022443"/>
    </source>
</evidence>
<dbReference type="PANTHER" id="PTHR10407">
    <property type="entry name" value="HUNTINGTIN INTERACTING PROTEIN 1"/>
    <property type="match status" value="1"/>
</dbReference>